<dbReference type="OrthoDB" id="8841348at2759"/>
<dbReference type="SUPFAM" id="SSF47266">
    <property type="entry name" value="4-helical cytokines"/>
    <property type="match status" value="1"/>
</dbReference>
<dbReference type="PANTHER" id="PTHR10511:SF2">
    <property type="entry name" value="GRANULOCYTE COLONY-STIMULATING FACTOR"/>
    <property type="match status" value="1"/>
</dbReference>
<evidence type="ECO:0000313" key="1">
    <source>
        <dbReference type="EMBL" id="TRY65680.1"/>
    </source>
</evidence>
<dbReference type="PANTHER" id="PTHR10511">
    <property type="entry name" value="GRANULOCYTE COLONY-STIMULATING FACTOR"/>
    <property type="match status" value="1"/>
</dbReference>
<gene>
    <name evidence="1" type="ORF">DNTS_005532</name>
</gene>
<proteinExistence type="predicted"/>
<dbReference type="GO" id="GO:0045639">
    <property type="term" value="P:positive regulation of myeloid cell differentiation"/>
    <property type="evidence" value="ECO:0007669"/>
    <property type="project" value="InterPro"/>
</dbReference>
<sequence length="157" mass="18035">MEMSWCRSLVQQFIRQTCFGVGWSVAGEGGLEFLSSEVKIPAAPVFPSDELNTEEVLVLVGSGLDLHLRLLQESSHMMKNPDMLKMMMHDIQELFEQIVQMQSAPQISHTALDPRMFSMESRKSFEKQLFVQRSLQQLQSFTQDVIRSLRKLTLKQT</sequence>
<organism evidence="1 2">
    <name type="scientific">Danionella cerebrum</name>
    <dbReference type="NCBI Taxonomy" id="2873325"/>
    <lineage>
        <taxon>Eukaryota</taxon>
        <taxon>Metazoa</taxon>
        <taxon>Chordata</taxon>
        <taxon>Craniata</taxon>
        <taxon>Vertebrata</taxon>
        <taxon>Euteleostomi</taxon>
        <taxon>Actinopterygii</taxon>
        <taxon>Neopterygii</taxon>
        <taxon>Teleostei</taxon>
        <taxon>Ostariophysi</taxon>
        <taxon>Cypriniformes</taxon>
        <taxon>Danionidae</taxon>
        <taxon>Danioninae</taxon>
        <taxon>Danionella</taxon>
    </lineage>
</organism>
<comment type="caution">
    <text evidence="1">The sequence shown here is derived from an EMBL/GenBank/DDBJ whole genome shotgun (WGS) entry which is preliminary data.</text>
</comment>
<keyword evidence="2" id="KW-1185">Reference proteome</keyword>
<evidence type="ECO:0008006" key="3">
    <source>
        <dbReference type="Google" id="ProtNLM"/>
    </source>
</evidence>
<evidence type="ECO:0000313" key="2">
    <source>
        <dbReference type="Proteomes" id="UP000316079"/>
    </source>
</evidence>
<dbReference type="GO" id="GO:0005125">
    <property type="term" value="F:cytokine activity"/>
    <property type="evidence" value="ECO:0007669"/>
    <property type="project" value="InterPro"/>
</dbReference>
<reference evidence="1 2" key="1">
    <citation type="journal article" date="2019" name="Sci. Data">
        <title>Hybrid genome assembly and annotation of Danionella translucida.</title>
        <authorList>
            <person name="Kadobianskyi M."/>
            <person name="Schulze L."/>
            <person name="Schuelke M."/>
            <person name="Judkewitz B."/>
        </authorList>
    </citation>
    <scope>NUCLEOTIDE SEQUENCE [LARGE SCALE GENOMIC DNA]</scope>
    <source>
        <strain evidence="1 2">Bolton</strain>
    </source>
</reference>
<dbReference type="InterPro" id="IPR009079">
    <property type="entry name" value="4_helix_cytokine-like_core"/>
</dbReference>
<dbReference type="Proteomes" id="UP000316079">
    <property type="component" value="Unassembled WGS sequence"/>
</dbReference>
<protein>
    <recommendedName>
        <fullName evidence="3">Interleukin-11</fullName>
    </recommendedName>
</protein>
<dbReference type="EMBL" id="SRMA01026899">
    <property type="protein sequence ID" value="TRY65680.1"/>
    <property type="molecule type" value="Genomic_DNA"/>
</dbReference>
<dbReference type="Gene3D" id="1.20.1250.10">
    <property type="match status" value="1"/>
</dbReference>
<accession>A0A553NJT2</accession>
<dbReference type="AlphaFoldDB" id="A0A553NJT2"/>
<name>A0A553NJT2_9TELE</name>
<dbReference type="InterPro" id="IPR040117">
    <property type="entry name" value="GCSF/MGF"/>
</dbReference>
<dbReference type="STRING" id="623744.A0A553NJT2"/>